<accession>A0A0A9A1G9</accession>
<protein>
    <submittedName>
        <fullName evidence="1">Uncharacterized protein</fullName>
    </submittedName>
</protein>
<dbReference type="AlphaFoldDB" id="A0A0A9A1G9"/>
<name>A0A0A9A1G9_ARUDO</name>
<reference evidence="1" key="1">
    <citation type="submission" date="2014-09" db="EMBL/GenBank/DDBJ databases">
        <authorList>
            <person name="Magalhaes I.L.F."/>
            <person name="Oliveira U."/>
            <person name="Santos F.R."/>
            <person name="Vidigal T.H.D.A."/>
            <person name="Brescovit A.D."/>
            <person name="Santos A.J."/>
        </authorList>
    </citation>
    <scope>NUCLEOTIDE SEQUENCE</scope>
    <source>
        <tissue evidence="1">Shoot tissue taken approximately 20 cm above the soil surface</tissue>
    </source>
</reference>
<evidence type="ECO:0000313" key="1">
    <source>
        <dbReference type="EMBL" id="JAD45484.1"/>
    </source>
</evidence>
<reference evidence="1" key="2">
    <citation type="journal article" date="2015" name="Data Brief">
        <title>Shoot transcriptome of the giant reed, Arundo donax.</title>
        <authorList>
            <person name="Barrero R.A."/>
            <person name="Guerrero F.D."/>
            <person name="Moolhuijzen P."/>
            <person name="Goolsby J.A."/>
            <person name="Tidwell J."/>
            <person name="Bellgard S.E."/>
            <person name="Bellgard M.I."/>
        </authorList>
    </citation>
    <scope>NUCLEOTIDE SEQUENCE</scope>
    <source>
        <tissue evidence="1">Shoot tissue taken approximately 20 cm above the soil surface</tissue>
    </source>
</reference>
<organism evidence="1">
    <name type="scientific">Arundo donax</name>
    <name type="common">Giant reed</name>
    <name type="synonym">Donax arundinaceus</name>
    <dbReference type="NCBI Taxonomy" id="35708"/>
    <lineage>
        <taxon>Eukaryota</taxon>
        <taxon>Viridiplantae</taxon>
        <taxon>Streptophyta</taxon>
        <taxon>Embryophyta</taxon>
        <taxon>Tracheophyta</taxon>
        <taxon>Spermatophyta</taxon>
        <taxon>Magnoliopsida</taxon>
        <taxon>Liliopsida</taxon>
        <taxon>Poales</taxon>
        <taxon>Poaceae</taxon>
        <taxon>PACMAD clade</taxon>
        <taxon>Arundinoideae</taxon>
        <taxon>Arundineae</taxon>
        <taxon>Arundo</taxon>
    </lineage>
</organism>
<proteinExistence type="predicted"/>
<sequence>MYDIGDFFFCLQYATLTIIVY</sequence>
<dbReference type="EMBL" id="GBRH01252411">
    <property type="protein sequence ID" value="JAD45484.1"/>
    <property type="molecule type" value="Transcribed_RNA"/>
</dbReference>